<evidence type="ECO:0000313" key="2">
    <source>
        <dbReference type="Proteomes" id="UP000285405"/>
    </source>
</evidence>
<dbReference type="EMBL" id="MCBR01001169">
    <property type="protein sequence ID" value="RKF82737.1"/>
    <property type="molecule type" value="Genomic_DNA"/>
</dbReference>
<reference evidence="1 2" key="1">
    <citation type="journal article" date="2018" name="BMC Genomics">
        <title>Comparative genome analyses reveal sequence features reflecting distinct modes of host-adaptation between dicot and monocot powdery mildew.</title>
        <authorList>
            <person name="Wu Y."/>
            <person name="Ma X."/>
            <person name="Pan Z."/>
            <person name="Kale S.D."/>
            <person name="Song Y."/>
            <person name="King H."/>
            <person name="Zhang Q."/>
            <person name="Presley C."/>
            <person name="Deng X."/>
            <person name="Wei C.I."/>
            <person name="Xiao S."/>
        </authorList>
    </citation>
    <scope>NUCLEOTIDE SEQUENCE [LARGE SCALE GENOMIC DNA]</scope>
    <source>
        <strain evidence="1">UCSC1</strain>
    </source>
</reference>
<organism evidence="1 2">
    <name type="scientific">Golovinomyces cichoracearum</name>
    <dbReference type="NCBI Taxonomy" id="62708"/>
    <lineage>
        <taxon>Eukaryota</taxon>
        <taxon>Fungi</taxon>
        <taxon>Dikarya</taxon>
        <taxon>Ascomycota</taxon>
        <taxon>Pezizomycotina</taxon>
        <taxon>Leotiomycetes</taxon>
        <taxon>Erysiphales</taxon>
        <taxon>Erysiphaceae</taxon>
        <taxon>Golovinomyces</taxon>
    </lineage>
</organism>
<feature type="non-terminal residue" evidence="1">
    <location>
        <position position="1"/>
    </location>
</feature>
<sequence>RGRPRKEVNLTVQLHIPGNIPSAKSVPEEELKAPDTIRDKVEDVTEPRLDVATMNIDPHQDLRVKETEIPASPIILSNTSFKSNIQKSSIDSKNVMTQNPSLTRGSEIKSTERINKLSNPIETQNIDIPSNFEETPVMGDSLNTDMVLDTIPDSNIPVVEHHFLPNDPETCENLVYLPHSDEMLDVEMISDASYCLVPVNGITTLGSPARYFSEKGKQVIGFNIQSTQDESTYALVATNKGVVGASRKMENVNISNNAIGVKIPRTYNEAISDPIHATEWNNAINEELTGLISNRT</sequence>
<gene>
    <name evidence="1" type="ORF">GcC1_011027</name>
</gene>
<dbReference type="OrthoDB" id="4501190at2759"/>
<proteinExistence type="predicted"/>
<dbReference type="AlphaFoldDB" id="A0A420J7H1"/>
<evidence type="ECO:0000313" key="1">
    <source>
        <dbReference type="EMBL" id="RKF82737.1"/>
    </source>
</evidence>
<comment type="caution">
    <text evidence="1">The sequence shown here is derived from an EMBL/GenBank/DDBJ whole genome shotgun (WGS) entry which is preliminary data.</text>
</comment>
<accession>A0A420J7H1</accession>
<protein>
    <submittedName>
        <fullName evidence="1">Uncharacterized protein</fullName>
    </submittedName>
</protein>
<name>A0A420J7H1_9PEZI</name>
<dbReference type="Proteomes" id="UP000285405">
    <property type="component" value="Unassembled WGS sequence"/>
</dbReference>